<dbReference type="RefSeq" id="WP_026041733.1">
    <property type="nucleotide sequence ID" value="NZ_CP015506.1"/>
</dbReference>
<name>A0A160MDK5_9BACI</name>
<evidence type="ECO:0000313" key="2">
    <source>
        <dbReference type="EMBL" id="AND40558.1"/>
    </source>
</evidence>
<evidence type="ECO:0000313" key="3">
    <source>
        <dbReference type="Proteomes" id="UP000077856"/>
    </source>
</evidence>
<proteinExistence type="predicted"/>
<dbReference type="STRING" id="1196031.A361_15845"/>
<dbReference type="AlphaFoldDB" id="A0A160MDK5"/>
<dbReference type="PANTHER" id="PTHR10443:SF12">
    <property type="entry name" value="DIPEPTIDASE"/>
    <property type="match status" value="1"/>
</dbReference>
<sequence>MPFIDLHSDILVDVIWRRSQGERRVIENRHLPVLRKSGINVLGLTIWIELDQAHRAAERTREMMETLSAEISESSEKLALVRTPAETKAAIESGKLAILLTIEGMAALDEDPTLFSDLCGQGLTSGLMTWNEANAFASGFPGYDYAEARALSIAGKGSWLSGLNGPGEEEVCGLTSKGRILLNQMAKAGVMLDLSHLNEKSFWEAISEYPGPGVFASHSNARSVCDIPRNLSDDQIKAIAERDGIIGLNAFSAFVDSKRPGIDRFIDHAAYIADLVGVKHLGFGFDFIDYMDNEALKSIGGKLPSNPELDGAADVPRLLEQMEKRGFSSLELEGITWGNFERVWNSAITFSSILKGNKIKK</sequence>
<protein>
    <recommendedName>
        <fullName evidence="4">Membrane dipeptidase</fullName>
    </recommendedName>
</protein>
<dbReference type="InterPro" id="IPR008257">
    <property type="entry name" value="Pept_M19"/>
</dbReference>
<feature type="coiled-coil region" evidence="1">
    <location>
        <begin position="50"/>
        <end position="77"/>
    </location>
</feature>
<dbReference type="eggNOG" id="COG2355">
    <property type="taxonomic scope" value="Bacteria"/>
</dbReference>
<gene>
    <name evidence="2" type="ORF">A361_15845</name>
</gene>
<evidence type="ECO:0008006" key="4">
    <source>
        <dbReference type="Google" id="ProtNLM"/>
    </source>
</evidence>
<dbReference type="GO" id="GO:0006508">
    <property type="term" value="P:proteolysis"/>
    <property type="evidence" value="ECO:0007669"/>
    <property type="project" value="InterPro"/>
</dbReference>
<dbReference type="SUPFAM" id="SSF51556">
    <property type="entry name" value="Metallo-dependent hydrolases"/>
    <property type="match status" value="1"/>
</dbReference>
<accession>A0A160MDK5</accession>
<dbReference type="Pfam" id="PF01244">
    <property type="entry name" value="Peptidase_M19"/>
    <property type="match status" value="1"/>
</dbReference>
<organism evidence="2 3">
    <name type="scientific">Cytobacillus oceanisediminis 2691</name>
    <dbReference type="NCBI Taxonomy" id="1196031"/>
    <lineage>
        <taxon>Bacteria</taxon>
        <taxon>Bacillati</taxon>
        <taxon>Bacillota</taxon>
        <taxon>Bacilli</taxon>
        <taxon>Bacillales</taxon>
        <taxon>Bacillaceae</taxon>
        <taxon>Cytobacillus</taxon>
    </lineage>
</organism>
<dbReference type="PANTHER" id="PTHR10443">
    <property type="entry name" value="MICROSOMAL DIPEPTIDASE"/>
    <property type="match status" value="1"/>
</dbReference>
<keyword evidence="1" id="KW-0175">Coiled coil</keyword>
<dbReference type="PROSITE" id="PS51365">
    <property type="entry name" value="RENAL_DIPEPTIDASE_2"/>
    <property type="match status" value="1"/>
</dbReference>
<reference evidence="2 3" key="1">
    <citation type="submission" date="2016-04" db="EMBL/GenBank/DDBJ databases">
        <title>Complete genome sequence of Bacillus oceanisediminis strain 2691.</title>
        <authorList>
            <person name="Jeong H."/>
            <person name="Kim H.J."/>
            <person name="Lee D.-W."/>
        </authorList>
    </citation>
    <scope>NUCLEOTIDE SEQUENCE [LARGE SCALE GENOMIC DNA]</scope>
    <source>
        <strain evidence="2 3">2691</strain>
    </source>
</reference>
<evidence type="ECO:0000256" key="1">
    <source>
        <dbReference type="SAM" id="Coils"/>
    </source>
</evidence>
<dbReference type="Proteomes" id="UP000077856">
    <property type="component" value="Chromosome"/>
</dbReference>
<dbReference type="EMBL" id="CP015506">
    <property type="protein sequence ID" value="AND40558.1"/>
    <property type="molecule type" value="Genomic_DNA"/>
</dbReference>
<dbReference type="InterPro" id="IPR032466">
    <property type="entry name" value="Metal_Hydrolase"/>
</dbReference>
<dbReference type="Gene3D" id="3.20.20.140">
    <property type="entry name" value="Metal-dependent hydrolases"/>
    <property type="match status" value="1"/>
</dbReference>
<dbReference type="GO" id="GO:0070573">
    <property type="term" value="F:metallodipeptidase activity"/>
    <property type="evidence" value="ECO:0007669"/>
    <property type="project" value="InterPro"/>
</dbReference>
<dbReference type="KEGG" id="bon:A361_15845"/>